<dbReference type="SUPFAM" id="SSF52047">
    <property type="entry name" value="RNI-like"/>
    <property type="match status" value="1"/>
</dbReference>
<evidence type="ECO:0000313" key="1">
    <source>
        <dbReference type="EMBL" id="RXK41989.1"/>
    </source>
</evidence>
<evidence type="ECO:0008006" key="3">
    <source>
        <dbReference type="Google" id="ProtNLM"/>
    </source>
</evidence>
<gene>
    <name evidence="1" type="ORF">M231_00710</name>
</gene>
<evidence type="ECO:0000313" key="2">
    <source>
        <dbReference type="Proteomes" id="UP000289152"/>
    </source>
</evidence>
<dbReference type="AlphaFoldDB" id="A0A4Q1BV24"/>
<reference evidence="1 2" key="1">
    <citation type="submission" date="2016-06" db="EMBL/GenBank/DDBJ databases">
        <title>Evolution of pathogenesis and genome organization in the Tremellales.</title>
        <authorList>
            <person name="Cuomo C."/>
            <person name="Litvintseva A."/>
            <person name="Heitman J."/>
            <person name="Chen Y."/>
            <person name="Sun S."/>
            <person name="Springer D."/>
            <person name="Dromer F."/>
            <person name="Young S."/>
            <person name="Zeng Q."/>
            <person name="Chapman S."/>
            <person name="Gujja S."/>
            <person name="Saif S."/>
            <person name="Birren B."/>
        </authorList>
    </citation>
    <scope>NUCLEOTIDE SEQUENCE [LARGE SCALE GENOMIC DNA]</scope>
    <source>
        <strain evidence="1 2">ATCC 28783</strain>
    </source>
</reference>
<dbReference type="VEuPathDB" id="FungiDB:TREMEDRAFT_68502"/>
<dbReference type="STRING" id="5217.A0A4Q1BV24"/>
<dbReference type="InParanoid" id="A0A4Q1BV24"/>
<dbReference type="Gene3D" id="3.80.10.10">
    <property type="entry name" value="Ribonuclease Inhibitor"/>
    <property type="match status" value="1"/>
</dbReference>
<name>A0A4Q1BV24_TREME</name>
<organism evidence="1 2">
    <name type="scientific">Tremella mesenterica</name>
    <name type="common">Jelly fungus</name>
    <dbReference type="NCBI Taxonomy" id="5217"/>
    <lineage>
        <taxon>Eukaryota</taxon>
        <taxon>Fungi</taxon>
        <taxon>Dikarya</taxon>
        <taxon>Basidiomycota</taxon>
        <taxon>Agaricomycotina</taxon>
        <taxon>Tremellomycetes</taxon>
        <taxon>Tremellales</taxon>
        <taxon>Tremellaceae</taxon>
        <taxon>Tremella</taxon>
    </lineage>
</organism>
<accession>A0A4Q1BV24</accession>
<keyword evidence="2" id="KW-1185">Reference proteome</keyword>
<dbReference type="Proteomes" id="UP000289152">
    <property type="component" value="Unassembled WGS sequence"/>
</dbReference>
<dbReference type="OrthoDB" id="2585512at2759"/>
<sequence length="542" mass="62157">METQPQDDLHTLDESLHHLHLDIPYQPLRLDKMFLRASQWRQHSQVPATPQPPSPIRKHKVYPLPRPQQGVSPLGGLFHYTELIPCILDGFEHPREWTVLARINRTVGELARKSLYEHVWVRPWEADPHTKLVKLFETFHHNPELCTLVKKLDVRFFPLGLRNEQRHDLDEKVRMALSRMINLEYLTWTRDKSLNPELLQTIVTLPQLRSLEISGHSWRYYDPSLIGSMSKLEDLRIMMPDSNFRDSLHEIIKSLSERPGGGLKGLGIIHRMSPLVDDTLLIKMSESLENLRRLTIWGCTRVTKDGIGEIIRRAEGLEELSVDALSHSGLTDMSHFPPLPFLHTLSISISPSKPLSSPSTTSNLFPNSSFTSHKPIPPHSCPIPSLPPVPSLQSLHITYSNSQIPLLPHSIPFLSSQLSPGNLLKLSLLNFILSSDTLSLLLQEFRNLHELYITLPSFEPVHQCFDLLSQSKLKVLHVNLPDRGSGVEEIEGLVERMKWLEEVGMGNRVYEVVRTYEEGMKKVELVRWGKTSIPRYFQIWRG</sequence>
<dbReference type="EMBL" id="SDIL01000004">
    <property type="protein sequence ID" value="RXK41989.1"/>
    <property type="molecule type" value="Genomic_DNA"/>
</dbReference>
<dbReference type="InterPro" id="IPR032675">
    <property type="entry name" value="LRR_dom_sf"/>
</dbReference>
<protein>
    <recommendedName>
        <fullName evidence="3">F-box domain-containing protein</fullName>
    </recommendedName>
</protein>
<comment type="caution">
    <text evidence="1">The sequence shown here is derived from an EMBL/GenBank/DDBJ whole genome shotgun (WGS) entry which is preliminary data.</text>
</comment>
<proteinExistence type="predicted"/>